<accession>A0A1B3ZB66</accession>
<evidence type="ECO:0000259" key="1">
    <source>
        <dbReference type="Pfam" id="PF09361"/>
    </source>
</evidence>
<feature type="domain" description="Phasin" evidence="1">
    <location>
        <begin position="17"/>
        <end position="104"/>
    </location>
</feature>
<protein>
    <submittedName>
        <fullName evidence="2">Phasin</fullName>
    </submittedName>
</protein>
<dbReference type="OrthoDB" id="7573426at2"/>
<evidence type="ECO:0000313" key="3">
    <source>
        <dbReference type="Proteomes" id="UP000094256"/>
    </source>
</evidence>
<name>A0A1B3ZB66_9SPHN</name>
<dbReference type="RefSeq" id="WP_069205222.1">
    <property type="nucleotide sequence ID" value="NZ_CP014168.1"/>
</dbReference>
<dbReference type="EMBL" id="CP014168">
    <property type="protein sequence ID" value="AOH84672.1"/>
    <property type="molecule type" value="Genomic_DNA"/>
</dbReference>
<keyword evidence="3" id="KW-1185">Reference proteome</keyword>
<dbReference type="InterPro" id="IPR018968">
    <property type="entry name" value="Phasin"/>
</dbReference>
<organism evidence="2 3">
    <name type="scientific">Sphingomonas panacis</name>
    <dbReference type="NCBI Taxonomy" id="1560345"/>
    <lineage>
        <taxon>Bacteria</taxon>
        <taxon>Pseudomonadati</taxon>
        <taxon>Pseudomonadota</taxon>
        <taxon>Alphaproteobacteria</taxon>
        <taxon>Sphingomonadales</taxon>
        <taxon>Sphingomonadaceae</taxon>
        <taxon>Sphingomonas</taxon>
    </lineage>
</organism>
<dbReference type="AlphaFoldDB" id="A0A1B3ZB66"/>
<gene>
    <name evidence="2" type="ORF">AWL63_12530</name>
</gene>
<evidence type="ECO:0000313" key="2">
    <source>
        <dbReference type="EMBL" id="AOH84672.1"/>
    </source>
</evidence>
<dbReference type="KEGG" id="span:AWL63_12530"/>
<sequence length="108" mass="12045">MVDINEFANKAKEAFDEKIADPARKAHLKFVEGGSSLGMRMLDQAESNTREAFAAMRQVAEAQDLSQVMKIQGDFIREQSSRSVNQAREIGELIMKFGRDVVTPPKGE</sequence>
<dbReference type="Pfam" id="PF09361">
    <property type="entry name" value="Phasin_2"/>
    <property type="match status" value="1"/>
</dbReference>
<proteinExistence type="predicted"/>
<dbReference type="Proteomes" id="UP000094256">
    <property type="component" value="Chromosome"/>
</dbReference>
<reference evidence="2 3" key="1">
    <citation type="submission" date="2016-01" db="EMBL/GenBank/DDBJ databases">
        <title>Complete genome and mega plasmid sequence of Sphingomonas panacis DCY99 elicits systemic resistance in rice to Xanthomonas oryzae.</title>
        <authorList>
            <person name="Kim Y.J."/>
            <person name="Yang D.C."/>
            <person name="Sing P."/>
        </authorList>
    </citation>
    <scope>NUCLEOTIDE SEQUENCE [LARGE SCALE GENOMIC DNA]</scope>
    <source>
        <strain evidence="2 3">DCY99</strain>
    </source>
</reference>